<dbReference type="RefSeq" id="WP_014263316.1">
    <property type="nucleotide sequence ID" value="NC_016631.1"/>
</dbReference>
<dbReference type="Proteomes" id="UP000007113">
    <property type="component" value="Chromosome"/>
</dbReference>
<protein>
    <submittedName>
        <fullName evidence="2">Uncharacterized protein</fullName>
    </submittedName>
</protein>
<evidence type="ECO:0000313" key="3">
    <source>
        <dbReference type="Proteomes" id="UP000007113"/>
    </source>
</evidence>
<keyword evidence="3" id="KW-1185">Reference proteome</keyword>
<dbReference type="AlphaFoldDB" id="G8NXT7"/>
<organism evidence="2 3">
    <name type="scientific">Granulicella mallensis (strain ATCC BAA-1857 / DSM 23137 / MP5ACTX8)</name>
    <dbReference type="NCBI Taxonomy" id="682795"/>
    <lineage>
        <taxon>Bacteria</taxon>
        <taxon>Pseudomonadati</taxon>
        <taxon>Acidobacteriota</taxon>
        <taxon>Terriglobia</taxon>
        <taxon>Terriglobales</taxon>
        <taxon>Acidobacteriaceae</taxon>
        <taxon>Granulicella</taxon>
    </lineage>
</organism>
<dbReference type="EMBL" id="CP003130">
    <property type="protein sequence ID" value="AEU34432.1"/>
    <property type="molecule type" value="Genomic_DNA"/>
</dbReference>
<dbReference type="KEGG" id="gma:AciX8_0074"/>
<gene>
    <name evidence="2" type="ordered locus">AciX8_0074</name>
</gene>
<sequence>MLFSCCPCFSGGASKERETAGSLAALGMTSQKSEGKDKSKSRFPSGMTSKKGKDKNNNKGSFATG</sequence>
<reference evidence="2 3" key="1">
    <citation type="submission" date="2011-11" db="EMBL/GenBank/DDBJ databases">
        <title>Complete sequence of Granulicella mallensis MP5ACTX8.</title>
        <authorList>
            <consortium name="US DOE Joint Genome Institute"/>
            <person name="Lucas S."/>
            <person name="Copeland A."/>
            <person name="Lapidus A."/>
            <person name="Cheng J.-F."/>
            <person name="Goodwin L."/>
            <person name="Pitluck S."/>
            <person name="Peters L."/>
            <person name="Lu M."/>
            <person name="Detter J.C."/>
            <person name="Han C."/>
            <person name="Tapia R."/>
            <person name="Land M."/>
            <person name="Hauser L."/>
            <person name="Kyrpides N."/>
            <person name="Ivanova N."/>
            <person name="Mikhailova N."/>
            <person name="Pagani I."/>
            <person name="Rawat S."/>
            <person name="Mannisto M."/>
            <person name="Haggblom M."/>
            <person name="Woyke T."/>
        </authorList>
    </citation>
    <scope>NUCLEOTIDE SEQUENCE [LARGE SCALE GENOMIC DNA]</scope>
    <source>
        <strain evidence="3">ATCC BAA-1857 / DSM 23137 / MP5ACTX8</strain>
    </source>
</reference>
<feature type="region of interest" description="Disordered" evidence="1">
    <location>
        <begin position="26"/>
        <end position="65"/>
    </location>
</feature>
<dbReference type="HOGENOM" id="CLU_2843695_0_0_0"/>
<evidence type="ECO:0000313" key="2">
    <source>
        <dbReference type="EMBL" id="AEU34432.1"/>
    </source>
</evidence>
<evidence type="ECO:0000256" key="1">
    <source>
        <dbReference type="SAM" id="MobiDB-lite"/>
    </source>
</evidence>
<name>G8NXT7_GRAMM</name>
<accession>G8NXT7</accession>
<proteinExistence type="predicted"/>